<feature type="domain" description="Kinesin motor" evidence="6">
    <location>
        <begin position="142"/>
        <end position="591"/>
    </location>
</feature>
<dbReference type="GO" id="GO:0005524">
    <property type="term" value="F:ATP binding"/>
    <property type="evidence" value="ECO:0007669"/>
    <property type="project" value="UniProtKB-UniRule"/>
</dbReference>
<dbReference type="Pfam" id="PF00225">
    <property type="entry name" value="Kinesin"/>
    <property type="match status" value="1"/>
</dbReference>
<feature type="compositionally biased region" description="Acidic residues" evidence="5">
    <location>
        <begin position="409"/>
        <end position="423"/>
    </location>
</feature>
<dbReference type="GO" id="GO:0005871">
    <property type="term" value="C:kinesin complex"/>
    <property type="evidence" value="ECO:0007669"/>
    <property type="project" value="TreeGrafter"/>
</dbReference>
<evidence type="ECO:0000259" key="6">
    <source>
        <dbReference type="PROSITE" id="PS50067"/>
    </source>
</evidence>
<feature type="compositionally biased region" description="Acidic residues" evidence="5">
    <location>
        <begin position="172"/>
        <end position="190"/>
    </location>
</feature>
<name>A0AAD5M264_PYTIN</name>
<dbReference type="Gene3D" id="3.40.850.10">
    <property type="entry name" value="Kinesin motor domain"/>
    <property type="match status" value="1"/>
</dbReference>
<dbReference type="GO" id="GO:0005874">
    <property type="term" value="C:microtubule"/>
    <property type="evidence" value="ECO:0007669"/>
    <property type="project" value="UniProtKB-KW"/>
</dbReference>
<keyword evidence="2 3" id="KW-0067">ATP-binding</keyword>
<dbReference type="InterPro" id="IPR027640">
    <property type="entry name" value="Kinesin-like_fam"/>
</dbReference>
<dbReference type="GO" id="GO:0016887">
    <property type="term" value="F:ATP hydrolysis activity"/>
    <property type="evidence" value="ECO:0007669"/>
    <property type="project" value="TreeGrafter"/>
</dbReference>
<feature type="compositionally biased region" description="Basic residues" evidence="5">
    <location>
        <begin position="520"/>
        <end position="530"/>
    </location>
</feature>
<dbReference type="AlphaFoldDB" id="A0AAD5M264"/>
<comment type="similarity">
    <text evidence="3 4">Belongs to the TRAFAC class myosin-kinesin ATPase superfamily. Kinesin family.</text>
</comment>
<evidence type="ECO:0000256" key="2">
    <source>
        <dbReference type="ARBA" id="ARBA00022840"/>
    </source>
</evidence>
<dbReference type="SMART" id="SM00129">
    <property type="entry name" value="KISc"/>
    <property type="match status" value="1"/>
</dbReference>
<protein>
    <recommendedName>
        <fullName evidence="4">Kinesin-like protein</fullName>
    </recommendedName>
</protein>
<evidence type="ECO:0000313" key="8">
    <source>
        <dbReference type="Proteomes" id="UP001209570"/>
    </source>
</evidence>
<feature type="region of interest" description="Disordered" evidence="5">
    <location>
        <begin position="492"/>
        <end position="536"/>
    </location>
</feature>
<dbReference type="PRINTS" id="PR00380">
    <property type="entry name" value="KINESINHEAVY"/>
</dbReference>
<feature type="region of interest" description="Disordered" evidence="5">
    <location>
        <begin position="1"/>
        <end position="117"/>
    </location>
</feature>
<gene>
    <name evidence="7" type="ORF">P43SY_006953</name>
</gene>
<feature type="compositionally biased region" description="Basic residues" evidence="5">
    <location>
        <begin position="152"/>
        <end position="162"/>
    </location>
</feature>
<keyword evidence="8" id="KW-1185">Reference proteome</keyword>
<feature type="region of interest" description="Disordered" evidence="5">
    <location>
        <begin position="785"/>
        <end position="817"/>
    </location>
</feature>
<sequence length="817" mass="90029">MRHKAAAAARRRRSCSSRRSSSSSSGSGSSSLVQSEQEQEKEEEEGGRAGERRGAGAGARPPSGGVRGRGRGRLPTSPRTKRQSIAQLRDLVQRQRQRQKQAHDAKEEEEEEPGESDVLLAALLERRLERHCQSEPAADRRIIQVAVRCRPRRARTRARRRRESLLFSPGDSSDDDADDGDDDDDNDDCDAPPSDSVVAFSLPQTAGARPAVSVPPHAMALGSAPRRRFEFDFVFPPWRRQRDVYDACVQPQIAQVLAAAQRAGDAHMTVVAYGQTGTGKTYTMGMLPADAEADEGLIPRALAQILAGVEASGARIVARMSFLQIYLETIEDLLAAGRPTPLQVRLDVAANVFYVHGLREVELRSVDAARRVLAAASRHRVLAATARNKTSSRSHTLLTISLRRRDGDGDGDGDGSEDCDRDGDDAPRQSASQRHTPAAASVSFVDLAGSERVDGALHFLHTARRRQELRIREAKFINRSLSALGAVISSLAAQSHPHHQQQQQQQRPRASPSPSPRASPRSRHRGRHQLLHAPKAPAHIRFRDSQLTKLLQSRLLHGRGRLLLIATIDDRPQHLTETLSTLKFAAQCRRVELGAASTRAAETRKRREETLLKQVFADVKVMYEEREAALRQRYDARLAELEARAAPPMRQAPYVALCSLVDQLRRPHPTRHPALDEFEDDAAVAQYVATLYQELKAAIALAPTAQTPAPRRRRTVSGGRSRERLLGERDRVKTAPAPMPAPMPAPENEAETATNANANATTATADAFEAIARCLFQSRALDEISVSSEEEKEEDDDGRAAFSQLATHEVKRQMQVE</sequence>
<comment type="caution">
    <text evidence="7">The sequence shown here is derived from an EMBL/GenBank/DDBJ whole genome shotgun (WGS) entry which is preliminary data.</text>
</comment>
<feature type="region of interest" description="Disordered" evidence="5">
    <location>
        <begin position="401"/>
        <end position="439"/>
    </location>
</feature>
<dbReference type="GO" id="GO:0003777">
    <property type="term" value="F:microtubule motor activity"/>
    <property type="evidence" value="ECO:0007669"/>
    <property type="project" value="InterPro"/>
</dbReference>
<dbReference type="InterPro" id="IPR036961">
    <property type="entry name" value="Kinesin_motor_dom_sf"/>
</dbReference>
<dbReference type="SUPFAM" id="SSF52540">
    <property type="entry name" value="P-loop containing nucleoside triphosphate hydrolases"/>
    <property type="match status" value="1"/>
</dbReference>
<dbReference type="InterPro" id="IPR027417">
    <property type="entry name" value="P-loop_NTPase"/>
</dbReference>
<feature type="binding site" evidence="3">
    <location>
        <begin position="274"/>
        <end position="281"/>
    </location>
    <ligand>
        <name>ATP</name>
        <dbReference type="ChEBI" id="CHEBI:30616"/>
    </ligand>
</feature>
<evidence type="ECO:0000256" key="5">
    <source>
        <dbReference type="SAM" id="MobiDB-lite"/>
    </source>
</evidence>
<organism evidence="7 8">
    <name type="scientific">Pythium insidiosum</name>
    <name type="common">Pythiosis disease agent</name>
    <dbReference type="NCBI Taxonomy" id="114742"/>
    <lineage>
        <taxon>Eukaryota</taxon>
        <taxon>Sar</taxon>
        <taxon>Stramenopiles</taxon>
        <taxon>Oomycota</taxon>
        <taxon>Peronosporomycetes</taxon>
        <taxon>Pythiales</taxon>
        <taxon>Pythiaceae</taxon>
        <taxon>Pythium</taxon>
    </lineage>
</organism>
<dbReference type="EMBL" id="JAKCXM010000592">
    <property type="protein sequence ID" value="KAJ0392674.1"/>
    <property type="molecule type" value="Genomic_DNA"/>
</dbReference>
<feature type="compositionally biased region" description="Basic and acidic residues" evidence="5">
    <location>
        <begin position="720"/>
        <end position="733"/>
    </location>
</feature>
<feature type="compositionally biased region" description="Acidic residues" evidence="5">
    <location>
        <begin position="788"/>
        <end position="797"/>
    </location>
</feature>
<dbReference type="InterPro" id="IPR019821">
    <property type="entry name" value="Kinesin_motor_CS"/>
</dbReference>
<dbReference type="PROSITE" id="PS50067">
    <property type="entry name" value="KINESIN_MOTOR_2"/>
    <property type="match status" value="1"/>
</dbReference>
<dbReference type="GO" id="GO:0008017">
    <property type="term" value="F:microtubule binding"/>
    <property type="evidence" value="ECO:0007669"/>
    <property type="project" value="InterPro"/>
</dbReference>
<keyword evidence="1 3" id="KW-0547">Nucleotide-binding</keyword>
<evidence type="ECO:0000256" key="3">
    <source>
        <dbReference type="PROSITE-ProRule" id="PRU00283"/>
    </source>
</evidence>
<feature type="compositionally biased region" description="Basic and acidic residues" evidence="5">
    <location>
        <begin position="808"/>
        <end position="817"/>
    </location>
</feature>
<proteinExistence type="inferred from homology"/>
<feature type="compositionally biased region" description="Low complexity" evidence="5">
    <location>
        <begin position="17"/>
        <end position="36"/>
    </location>
</feature>
<evidence type="ECO:0000256" key="4">
    <source>
        <dbReference type="RuleBase" id="RU000394"/>
    </source>
</evidence>
<feature type="region of interest" description="Disordered" evidence="5">
    <location>
        <begin position="152"/>
        <end position="198"/>
    </location>
</feature>
<keyword evidence="3 4" id="KW-0505">Motor protein</keyword>
<evidence type="ECO:0000256" key="1">
    <source>
        <dbReference type="ARBA" id="ARBA00022741"/>
    </source>
</evidence>
<dbReference type="PROSITE" id="PS00411">
    <property type="entry name" value="KINESIN_MOTOR_1"/>
    <property type="match status" value="1"/>
</dbReference>
<dbReference type="GO" id="GO:0007018">
    <property type="term" value="P:microtubule-based movement"/>
    <property type="evidence" value="ECO:0007669"/>
    <property type="project" value="InterPro"/>
</dbReference>
<dbReference type="PANTHER" id="PTHR24115:SF1004">
    <property type="entry name" value="KINESIN-LIKE PROTEIN KIF15"/>
    <property type="match status" value="1"/>
</dbReference>
<dbReference type="Proteomes" id="UP001209570">
    <property type="component" value="Unassembled WGS sequence"/>
</dbReference>
<dbReference type="PANTHER" id="PTHR24115">
    <property type="entry name" value="KINESIN-RELATED"/>
    <property type="match status" value="1"/>
</dbReference>
<feature type="compositionally biased region" description="Low complexity" evidence="5">
    <location>
        <begin position="492"/>
        <end position="510"/>
    </location>
</feature>
<accession>A0AAD5M264</accession>
<feature type="compositionally biased region" description="Basic residues" evidence="5">
    <location>
        <begin position="1"/>
        <end position="16"/>
    </location>
</feature>
<evidence type="ECO:0000313" key="7">
    <source>
        <dbReference type="EMBL" id="KAJ0392674.1"/>
    </source>
</evidence>
<dbReference type="InterPro" id="IPR001752">
    <property type="entry name" value="Kinesin_motor_dom"/>
</dbReference>
<feature type="region of interest" description="Disordered" evidence="5">
    <location>
        <begin position="705"/>
        <end position="752"/>
    </location>
</feature>
<keyword evidence="4" id="KW-0493">Microtubule</keyword>
<reference evidence="7" key="1">
    <citation type="submission" date="2021-12" db="EMBL/GenBank/DDBJ databases">
        <title>Prjna785345.</title>
        <authorList>
            <person name="Rujirawat T."/>
            <person name="Krajaejun T."/>
        </authorList>
    </citation>
    <scope>NUCLEOTIDE SEQUENCE</scope>
    <source>
        <strain evidence="7">Pi057C3</strain>
    </source>
</reference>